<evidence type="ECO:0000313" key="3">
    <source>
        <dbReference type="Proteomes" id="UP000091956"/>
    </source>
</evidence>
<protein>
    <submittedName>
        <fullName evidence="2">Uncharacterized protein</fullName>
    </submittedName>
</protein>
<dbReference type="Proteomes" id="UP000091956">
    <property type="component" value="Unassembled WGS sequence"/>
</dbReference>
<dbReference type="RefSeq" id="XP_018134296.1">
    <property type="nucleotide sequence ID" value="XM_018270715.1"/>
</dbReference>
<dbReference type="GeneID" id="28834575"/>
<dbReference type="EMBL" id="KV460208">
    <property type="protein sequence ID" value="OBU00564.1"/>
    <property type="molecule type" value="Genomic_DNA"/>
</dbReference>
<proteinExistence type="predicted"/>
<sequence>MAVSLRLSTCHQQGVCQPVLTHTPPALSVSKVVKAPPATGVSVPGVDKAPPTTGVSVPATVKAPPTTKPPTTKSPTTRPPTAGPPTTRPPVTKPPTTRPPTTGVSTIVKAPPTVPLLTPLIRPPIPPPPKILVHFIRHTKAVQDYDRNNRTIIPATIRNHFPRVGVTHIVTFPLKRTVETSLRIFFPLPPNSPKIQAQIVPALRPVPPPTLFNIPSHPKALRAMLSTGYHAQHRDAVDWSGLPAYPNHSTTLTSHARTPAMNRMMMCADAAREGRG</sequence>
<dbReference type="OrthoDB" id="496981at2759"/>
<accession>A0A1B8GXK3</accession>
<evidence type="ECO:0000313" key="2">
    <source>
        <dbReference type="EMBL" id="OBU00564.1"/>
    </source>
</evidence>
<gene>
    <name evidence="2" type="ORF">VE01_01189</name>
</gene>
<feature type="compositionally biased region" description="Pro residues" evidence="1">
    <location>
        <begin position="77"/>
        <end position="98"/>
    </location>
</feature>
<name>A0A1B8GXK3_9PEZI</name>
<reference evidence="3" key="2">
    <citation type="journal article" date="2018" name="Nat. Commun.">
        <title>Extreme sensitivity to ultraviolet light in the fungal pathogen causing white-nose syndrome of bats.</title>
        <authorList>
            <person name="Palmer J.M."/>
            <person name="Drees K.P."/>
            <person name="Foster J.T."/>
            <person name="Lindner D.L."/>
        </authorList>
    </citation>
    <scope>NUCLEOTIDE SEQUENCE [LARGE SCALE GENOMIC DNA]</scope>
    <source>
        <strain evidence="3">UAMH 10579</strain>
    </source>
</reference>
<feature type="compositionally biased region" description="Low complexity" evidence="1">
    <location>
        <begin position="55"/>
        <end position="76"/>
    </location>
</feature>
<dbReference type="AlphaFoldDB" id="A0A1B8GXK3"/>
<feature type="region of interest" description="Disordered" evidence="1">
    <location>
        <begin position="37"/>
        <end position="108"/>
    </location>
</feature>
<reference evidence="2 3" key="1">
    <citation type="submission" date="2016-03" db="EMBL/GenBank/DDBJ databases">
        <title>Comparative genomics of Pseudogymnoascus destructans, the fungus causing white-nose syndrome of bats.</title>
        <authorList>
            <person name="Palmer J.M."/>
            <person name="Drees K.P."/>
            <person name="Foster J.T."/>
            <person name="Lindner D.L."/>
        </authorList>
    </citation>
    <scope>NUCLEOTIDE SEQUENCE [LARGE SCALE GENOMIC DNA]</scope>
    <source>
        <strain evidence="2 3">UAMH 10579</strain>
    </source>
</reference>
<organism evidence="2 3">
    <name type="scientific">Pseudogymnoascus verrucosus</name>
    <dbReference type="NCBI Taxonomy" id="342668"/>
    <lineage>
        <taxon>Eukaryota</taxon>
        <taxon>Fungi</taxon>
        <taxon>Dikarya</taxon>
        <taxon>Ascomycota</taxon>
        <taxon>Pezizomycotina</taxon>
        <taxon>Leotiomycetes</taxon>
        <taxon>Thelebolales</taxon>
        <taxon>Thelebolaceae</taxon>
        <taxon>Pseudogymnoascus</taxon>
    </lineage>
</organism>
<dbReference type="STRING" id="342668.A0A1B8GXK3"/>
<keyword evidence="3" id="KW-1185">Reference proteome</keyword>
<evidence type="ECO:0000256" key="1">
    <source>
        <dbReference type="SAM" id="MobiDB-lite"/>
    </source>
</evidence>